<dbReference type="EMBL" id="UYWW01007336">
    <property type="protein sequence ID" value="VDM15205.1"/>
    <property type="molecule type" value="Genomic_DNA"/>
</dbReference>
<dbReference type="Proteomes" id="UP000270924">
    <property type="component" value="Unassembled WGS sequence"/>
</dbReference>
<evidence type="ECO:0000313" key="3">
    <source>
        <dbReference type="Proteomes" id="UP000270924"/>
    </source>
</evidence>
<feature type="compositionally biased region" description="Polar residues" evidence="1">
    <location>
        <begin position="34"/>
        <end position="47"/>
    </location>
</feature>
<evidence type="ECO:0000256" key="1">
    <source>
        <dbReference type="SAM" id="MobiDB-lite"/>
    </source>
</evidence>
<feature type="region of interest" description="Disordered" evidence="1">
    <location>
        <begin position="22"/>
        <end position="60"/>
    </location>
</feature>
<dbReference type="AlphaFoldDB" id="A0A3P7G1E9"/>
<dbReference type="InParanoid" id="A0A3P7G1E9"/>
<evidence type="ECO:0000313" key="2">
    <source>
        <dbReference type="EMBL" id="VDM15205.1"/>
    </source>
</evidence>
<protein>
    <submittedName>
        <fullName evidence="2">Uncharacterized protein</fullName>
    </submittedName>
</protein>
<keyword evidence="3" id="KW-1185">Reference proteome</keyword>
<proteinExistence type="predicted"/>
<gene>
    <name evidence="2" type="ORF">WBA_LOCUS8591</name>
</gene>
<accession>A0A3P7G1E9</accession>
<reference evidence="2 3" key="1">
    <citation type="submission" date="2018-11" db="EMBL/GenBank/DDBJ databases">
        <authorList>
            <consortium name="Pathogen Informatics"/>
        </authorList>
    </citation>
    <scope>NUCLEOTIDE SEQUENCE [LARGE SCALE GENOMIC DNA]</scope>
</reference>
<sequence>MGPCGKLLDLVKTKIGLKQMESDQIRTNVEPKSGTGSKVNQGGTKTNEIAVKSKPGPEPD</sequence>
<name>A0A3P7G1E9_WUCBA</name>
<organism evidence="2 3">
    <name type="scientific">Wuchereria bancrofti</name>
    <dbReference type="NCBI Taxonomy" id="6293"/>
    <lineage>
        <taxon>Eukaryota</taxon>
        <taxon>Metazoa</taxon>
        <taxon>Ecdysozoa</taxon>
        <taxon>Nematoda</taxon>
        <taxon>Chromadorea</taxon>
        <taxon>Rhabditida</taxon>
        <taxon>Spirurina</taxon>
        <taxon>Spiruromorpha</taxon>
        <taxon>Filarioidea</taxon>
        <taxon>Onchocercidae</taxon>
        <taxon>Wuchereria</taxon>
    </lineage>
</organism>